<keyword evidence="3" id="KW-0862">Zinc</keyword>
<evidence type="ECO:0000313" key="6">
    <source>
        <dbReference type="EMBL" id="KAK7461382.1"/>
    </source>
</evidence>
<evidence type="ECO:0000313" key="7">
    <source>
        <dbReference type="Proteomes" id="UP001498398"/>
    </source>
</evidence>
<feature type="domain" description="MYND-type" evidence="5">
    <location>
        <begin position="89"/>
        <end position="130"/>
    </location>
</feature>
<keyword evidence="7" id="KW-1185">Reference proteome</keyword>
<dbReference type="Gene3D" id="6.10.140.2220">
    <property type="match status" value="1"/>
</dbReference>
<keyword evidence="1" id="KW-0479">Metal-binding</keyword>
<protein>
    <recommendedName>
        <fullName evidence="5">MYND-type domain-containing protein</fullName>
    </recommendedName>
</protein>
<dbReference type="EMBL" id="JBANRG010000013">
    <property type="protein sequence ID" value="KAK7461382.1"/>
    <property type="molecule type" value="Genomic_DNA"/>
</dbReference>
<accession>A0ABR1JK22</accession>
<evidence type="ECO:0000256" key="3">
    <source>
        <dbReference type="ARBA" id="ARBA00022833"/>
    </source>
</evidence>
<evidence type="ECO:0000259" key="5">
    <source>
        <dbReference type="PROSITE" id="PS50865"/>
    </source>
</evidence>
<evidence type="ECO:0000256" key="2">
    <source>
        <dbReference type="ARBA" id="ARBA00022771"/>
    </source>
</evidence>
<organism evidence="6 7">
    <name type="scientific">Marasmiellus scandens</name>
    <dbReference type="NCBI Taxonomy" id="2682957"/>
    <lineage>
        <taxon>Eukaryota</taxon>
        <taxon>Fungi</taxon>
        <taxon>Dikarya</taxon>
        <taxon>Basidiomycota</taxon>
        <taxon>Agaricomycotina</taxon>
        <taxon>Agaricomycetes</taxon>
        <taxon>Agaricomycetidae</taxon>
        <taxon>Agaricales</taxon>
        <taxon>Marasmiineae</taxon>
        <taxon>Omphalotaceae</taxon>
        <taxon>Marasmiellus</taxon>
    </lineage>
</organism>
<gene>
    <name evidence="6" type="ORF">VKT23_008561</name>
</gene>
<proteinExistence type="predicted"/>
<dbReference type="InterPro" id="IPR002893">
    <property type="entry name" value="Znf_MYND"/>
</dbReference>
<comment type="caution">
    <text evidence="6">The sequence shown here is derived from an EMBL/GenBank/DDBJ whole genome shotgun (WGS) entry which is preliminary data.</text>
</comment>
<keyword evidence="2 4" id="KW-0863">Zinc-finger</keyword>
<dbReference type="SUPFAM" id="SSF144232">
    <property type="entry name" value="HIT/MYND zinc finger-like"/>
    <property type="match status" value="1"/>
</dbReference>
<sequence>MCLKSSTASEESEDMILKAVSLTSGGDVFLGYRTLIIVTPVRNGSCMHRFESVSVVVEKGRTDIIAPSDMAELQYFLDGVEPPHTHRACGYCSTFGRCHGKLLKCAGCGDTKYCSKECQRADWPQHKSACRMVKLDNERLAQISGLSKPLSELYAWEEYYDTVLKNCAIASYGFRKYPPEARVQDHHMFTVCLTYKRDRTLPIHDRFTVEKVYLEDRHANELMELIFRSVEASLPQRQEMGRIEMGNNYYTTVTYVVFANFGAPGASDPGTAYRLKQFSIDKRAANANVVREDWWMLLREYVNAGRKIKFCCGKIKIPGAEDLCCCGGWVHEGDKASAFRKANNK</sequence>
<dbReference type="Proteomes" id="UP001498398">
    <property type="component" value="Unassembled WGS sequence"/>
</dbReference>
<reference evidence="6 7" key="1">
    <citation type="submission" date="2024-01" db="EMBL/GenBank/DDBJ databases">
        <title>A draft genome for the cacao thread blight pathogen Marasmiellus scandens.</title>
        <authorList>
            <person name="Baruah I.K."/>
            <person name="Leung J."/>
            <person name="Bukari Y."/>
            <person name="Amoako-Attah I."/>
            <person name="Meinhardt L.W."/>
            <person name="Bailey B.A."/>
            <person name="Cohen S.P."/>
        </authorList>
    </citation>
    <scope>NUCLEOTIDE SEQUENCE [LARGE SCALE GENOMIC DNA]</scope>
    <source>
        <strain evidence="6 7">GH-19</strain>
    </source>
</reference>
<name>A0ABR1JK22_9AGAR</name>
<dbReference type="Pfam" id="PF01753">
    <property type="entry name" value="zf-MYND"/>
    <property type="match status" value="1"/>
</dbReference>
<evidence type="ECO:0000256" key="4">
    <source>
        <dbReference type="PROSITE-ProRule" id="PRU00134"/>
    </source>
</evidence>
<dbReference type="PROSITE" id="PS50865">
    <property type="entry name" value="ZF_MYND_2"/>
    <property type="match status" value="1"/>
</dbReference>
<evidence type="ECO:0000256" key="1">
    <source>
        <dbReference type="ARBA" id="ARBA00022723"/>
    </source>
</evidence>